<reference evidence="2" key="1">
    <citation type="submission" date="2018-12" db="EMBL/GenBank/DDBJ databases">
        <authorList>
            <person name="Will S."/>
            <person name="Neumann-Schaal M."/>
            <person name="Henke P."/>
        </authorList>
    </citation>
    <scope>NUCLEOTIDE SEQUENCE</scope>
    <source>
        <strain evidence="2">PCC 7102</strain>
    </source>
</reference>
<accession>A0A3S1CP30</accession>
<dbReference type="InterPro" id="IPR010328">
    <property type="entry name" value="DUF928"/>
</dbReference>
<evidence type="ECO:0000256" key="1">
    <source>
        <dbReference type="SAM" id="MobiDB-lite"/>
    </source>
</evidence>
<gene>
    <name evidence="2" type="ORF">DSM106972_019670</name>
</gene>
<dbReference type="Pfam" id="PF06051">
    <property type="entry name" value="DUF928"/>
    <property type="match status" value="1"/>
</dbReference>
<organism evidence="2 3">
    <name type="scientific">Dulcicalothrix desertica PCC 7102</name>
    <dbReference type="NCBI Taxonomy" id="232991"/>
    <lineage>
        <taxon>Bacteria</taxon>
        <taxon>Bacillati</taxon>
        <taxon>Cyanobacteriota</taxon>
        <taxon>Cyanophyceae</taxon>
        <taxon>Nostocales</taxon>
        <taxon>Calotrichaceae</taxon>
        <taxon>Dulcicalothrix</taxon>
    </lineage>
</organism>
<dbReference type="OrthoDB" id="536034at2"/>
<dbReference type="Proteomes" id="UP000271624">
    <property type="component" value="Unassembled WGS sequence"/>
</dbReference>
<reference evidence="2" key="2">
    <citation type="journal article" date="2019" name="Genome Biol. Evol.">
        <title>Day and night: Metabolic profiles and evolutionary relationships of six axenic non-marine cyanobacteria.</title>
        <authorList>
            <person name="Will S.E."/>
            <person name="Henke P."/>
            <person name="Boedeker C."/>
            <person name="Huang S."/>
            <person name="Brinkmann H."/>
            <person name="Rohde M."/>
            <person name="Jarek M."/>
            <person name="Friedl T."/>
            <person name="Seufert S."/>
            <person name="Schumacher M."/>
            <person name="Overmann J."/>
            <person name="Neumann-Schaal M."/>
            <person name="Petersen J."/>
        </authorList>
    </citation>
    <scope>NUCLEOTIDE SEQUENCE [LARGE SCALE GENOMIC DNA]</scope>
    <source>
        <strain evidence="2">PCC 7102</strain>
    </source>
</reference>
<name>A0A3S1CP30_9CYAN</name>
<comment type="caution">
    <text evidence="2">The sequence shown here is derived from an EMBL/GenBank/DDBJ whole genome shotgun (WGS) entry which is preliminary data.</text>
</comment>
<evidence type="ECO:0008006" key="4">
    <source>
        <dbReference type="Google" id="ProtNLM"/>
    </source>
</evidence>
<evidence type="ECO:0000313" key="3">
    <source>
        <dbReference type="Proteomes" id="UP000271624"/>
    </source>
</evidence>
<evidence type="ECO:0000313" key="2">
    <source>
        <dbReference type="EMBL" id="RUT07707.1"/>
    </source>
</evidence>
<dbReference type="EMBL" id="RSCL01000004">
    <property type="protein sequence ID" value="RUT07707.1"/>
    <property type="molecule type" value="Genomic_DNA"/>
</dbReference>
<keyword evidence="3" id="KW-1185">Reference proteome</keyword>
<protein>
    <recommendedName>
        <fullName evidence="4">DUF928 domain-containing protein</fullName>
    </recommendedName>
</protein>
<proteinExistence type="predicted"/>
<feature type="region of interest" description="Disordered" evidence="1">
    <location>
        <begin position="33"/>
        <end position="53"/>
    </location>
</feature>
<dbReference type="RefSeq" id="WP_127080579.1">
    <property type="nucleotide sequence ID" value="NZ_RSCL01000004.1"/>
</dbReference>
<sequence length="241" mass="26667">MFSTKLTKILALTSVFTILQSVELSTSSYASTFQGYTPPKERRPLQRTDGAGSRGCPEGLFGSLNLLVPNDHVGLTISERPTFSWHVSAVPSTPMKFALVEPGVAKPLFVKKIKVDKPGLVQLQIPSDIKGLTVGKQYRWTVSLVCNTKRPSLSIYARSWIARVPLTEVNNFSKTASEQQVRDKAMFYAQQGIWYDAVATMTKAYLSNPDSQFYATYLHGLLNQVGLSDVMANELQRLAEG</sequence>
<dbReference type="AlphaFoldDB" id="A0A3S1CP30"/>